<organism evidence="1 2">
    <name type="scientific">Amborella trichopoda</name>
    <dbReference type="NCBI Taxonomy" id="13333"/>
    <lineage>
        <taxon>Eukaryota</taxon>
        <taxon>Viridiplantae</taxon>
        <taxon>Streptophyta</taxon>
        <taxon>Embryophyta</taxon>
        <taxon>Tracheophyta</taxon>
        <taxon>Spermatophyta</taxon>
        <taxon>Magnoliopsida</taxon>
        <taxon>Amborellales</taxon>
        <taxon>Amborellaceae</taxon>
        <taxon>Amborella</taxon>
    </lineage>
</organism>
<evidence type="ECO:0000313" key="1">
    <source>
        <dbReference type="EMBL" id="ERM95506.1"/>
    </source>
</evidence>
<dbReference type="HOGENOM" id="CLU_150890_0_0_1"/>
<keyword evidence="2" id="KW-1185">Reference proteome</keyword>
<gene>
    <name evidence="1" type="ORF">AMTR_s00151p00064440</name>
</gene>
<reference evidence="2" key="1">
    <citation type="journal article" date="2013" name="Science">
        <title>The Amborella genome and the evolution of flowering plants.</title>
        <authorList>
            <consortium name="Amborella Genome Project"/>
        </authorList>
    </citation>
    <scope>NUCLEOTIDE SEQUENCE [LARGE SCALE GENOMIC DNA]</scope>
</reference>
<dbReference type="AlphaFoldDB" id="W1NJ57"/>
<protein>
    <recommendedName>
        <fullName evidence="3">Retrotransposon gag domain-containing protein</fullName>
    </recommendedName>
</protein>
<dbReference type="EMBL" id="KI397475">
    <property type="protein sequence ID" value="ERM95506.1"/>
    <property type="molecule type" value="Genomic_DNA"/>
</dbReference>
<dbReference type="Proteomes" id="UP000017836">
    <property type="component" value="Unassembled WGS sequence"/>
</dbReference>
<evidence type="ECO:0008006" key="3">
    <source>
        <dbReference type="Google" id="ProtNLM"/>
    </source>
</evidence>
<accession>W1NJ57</accession>
<sequence length="103" mass="12017">MNFIPPDFQNRFNGKHFPQLHLTSYLLDVPVLHDKPVALKAMFIHSLVGDVITWYHELVRDHPEASYRDMFKKFVTHHHAKKPQSISLGELVALKQRPDEGFT</sequence>
<name>W1NJ57_AMBTC</name>
<evidence type="ECO:0000313" key="2">
    <source>
        <dbReference type="Proteomes" id="UP000017836"/>
    </source>
</evidence>
<dbReference type="Gramene" id="ERM95506">
    <property type="protein sequence ID" value="ERM95506"/>
    <property type="gene ID" value="AMTR_s00151p00064440"/>
</dbReference>
<proteinExistence type="predicted"/>